<organism evidence="3 4">
    <name type="scientific">Candidatus Pantoea deserta</name>
    <dbReference type="NCBI Taxonomy" id="1869313"/>
    <lineage>
        <taxon>Bacteria</taxon>
        <taxon>Pseudomonadati</taxon>
        <taxon>Pseudomonadota</taxon>
        <taxon>Gammaproteobacteria</taxon>
        <taxon>Enterobacterales</taxon>
        <taxon>Erwiniaceae</taxon>
        <taxon>Pantoea</taxon>
    </lineage>
</organism>
<proteinExistence type="predicted"/>
<dbReference type="EMBL" id="RMVG01000006">
    <property type="protein sequence ID" value="RPE01271.1"/>
    <property type="molecule type" value="Genomic_DNA"/>
</dbReference>
<evidence type="ECO:0000313" key="3">
    <source>
        <dbReference type="EMBL" id="RPE01271.1"/>
    </source>
</evidence>
<dbReference type="OrthoDB" id="6540047at2"/>
<dbReference type="PANTHER" id="PTHR36571">
    <property type="entry name" value="PROTEIN YGIW"/>
    <property type="match status" value="1"/>
</dbReference>
<sequence length="104" mass="11774">MKKKVLIVLALLCSTSAFARQEVSVAQAKDMRDDRHVALTGTITGRADEDHYWLQDSTGRILIDLDDDDDDGRYLTGKKVRITGEVDRDNGHVEIDVDRIYILK</sequence>
<feature type="signal peptide" evidence="2">
    <location>
        <begin position="1"/>
        <end position="19"/>
    </location>
</feature>
<evidence type="ECO:0000256" key="2">
    <source>
        <dbReference type="SAM" id="SignalP"/>
    </source>
</evidence>
<dbReference type="InterPro" id="IPR005220">
    <property type="entry name" value="CarO-like"/>
</dbReference>
<accession>A0A3N4P9A5</accession>
<evidence type="ECO:0000256" key="1">
    <source>
        <dbReference type="ARBA" id="ARBA00022729"/>
    </source>
</evidence>
<dbReference type="SUPFAM" id="SSF101756">
    <property type="entry name" value="Hypothetical protein YgiW"/>
    <property type="match status" value="1"/>
</dbReference>
<name>A0A3N4P9A5_9GAMM</name>
<dbReference type="InterPro" id="IPR036700">
    <property type="entry name" value="BOBF_sf"/>
</dbReference>
<gene>
    <name evidence="3" type="ORF">BBB56_10405</name>
</gene>
<reference evidence="3 4" key="1">
    <citation type="submission" date="2018-11" db="EMBL/GenBank/DDBJ databases">
        <title>Whole genome sequencing of Pantoea sp. RIT388.</title>
        <authorList>
            <person name="Gan H.M."/>
            <person name="Hudson A.O."/>
        </authorList>
    </citation>
    <scope>NUCLEOTIDE SEQUENCE [LARGE SCALE GENOMIC DNA]</scope>
    <source>
        <strain evidence="3 4">RIT388</strain>
    </source>
</reference>
<feature type="chain" id="PRO_5018195763" evidence="2">
    <location>
        <begin position="20"/>
        <end position="104"/>
    </location>
</feature>
<dbReference type="Pfam" id="PF04076">
    <property type="entry name" value="BOF"/>
    <property type="match status" value="1"/>
</dbReference>
<keyword evidence="1 2" id="KW-0732">Signal</keyword>
<dbReference type="Proteomes" id="UP000281332">
    <property type="component" value="Unassembled WGS sequence"/>
</dbReference>
<keyword evidence="4" id="KW-1185">Reference proteome</keyword>
<evidence type="ECO:0000313" key="4">
    <source>
        <dbReference type="Proteomes" id="UP000281332"/>
    </source>
</evidence>
<dbReference type="PANTHER" id="PTHR36571:SF1">
    <property type="entry name" value="PROTEIN YGIW"/>
    <property type="match status" value="1"/>
</dbReference>
<dbReference type="NCBIfam" id="NF033674">
    <property type="entry name" value="stress_OB_fold"/>
    <property type="match status" value="1"/>
</dbReference>
<dbReference type="AlphaFoldDB" id="A0A3N4P9A5"/>
<protein>
    <submittedName>
        <fullName evidence="3">NirD/YgiW/YdeI family stress tolerance protein</fullName>
    </submittedName>
</protein>
<dbReference type="RefSeq" id="WP_123800878.1">
    <property type="nucleotide sequence ID" value="NZ_RMVG01000006.1"/>
</dbReference>
<comment type="caution">
    <text evidence="3">The sequence shown here is derived from an EMBL/GenBank/DDBJ whole genome shotgun (WGS) entry which is preliminary data.</text>
</comment>
<dbReference type="Gene3D" id="2.40.50.200">
    <property type="entry name" value="Bacterial OB-fold"/>
    <property type="match status" value="1"/>
</dbReference>